<keyword evidence="2" id="KW-1185">Reference proteome</keyword>
<dbReference type="AlphaFoldDB" id="A0A3T0D670"/>
<dbReference type="KEGG" id="ccha:ELD05_07950"/>
<protein>
    <submittedName>
        <fullName evidence="1">Uncharacterized protein</fullName>
    </submittedName>
</protein>
<proteinExistence type="predicted"/>
<organism evidence="1 2">
    <name type="scientific">Caldicellulosiruptor changbaiensis</name>
    <dbReference type="NCBI Taxonomy" id="1222016"/>
    <lineage>
        <taxon>Bacteria</taxon>
        <taxon>Bacillati</taxon>
        <taxon>Bacillota</taxon>
        <taxon>Bacillota incertae sedis</taxon>
        <taxon>Caldicellulosiruptorales</taxon>
        <taxon>Caldicellulosiruptoraceae</taxon>
        <taxon>Caldicellulosiruptor</taxon>
    </lineage>
</organism>
<reference evidence="1 2" key="1">
    <citation type="submission" date="2018-12" db="EMBL/GenBank/DDBJ databases">
        <title>Genome sequence from the cellulolytic species, Caldicellulosiruptor changbaiensis.</title>
        <authorList>
            <person name="Blumer-Schuette S.E."/>
            <person name="Mendoza C."/>
        </authorList>
    </citation>
    <scope>NUCLEOTIDE SEQUENCE [LARGE SCALE GENOMIC DNA]</scope>
    <source>
        <strain evidence="1 2">CBS-Z</strain>
    </source>
</reference>
<dbReference type="Proteomes" id="UP000282930">
    <property type="component" value="Chromosome"/>
</dbReference>
<evidence type="ECO:0000313" key="2">
    <source>
        <dbReference type="Proteomes" id="UP000282930"/>
    </source>
</evidence>
<gene>
    <name evidence="1" type="ORF">ELD05_07950</name>
</gene>
<name>A0A3T0D670_9FIRM</name>
<evidence type="ECO:0000313" key="1">
    <source>
        <dbReference type="EMBL" id="AZT90581.1"/>
    </source>
</evidence>
<dbReference type="RefSeq" id="WP_127352002.1">
    <property type="nucleotide sequence ID" value="NZ_CP034791.1"/>
</dbReference>
<accession>A0A3T0D670</accession>
<sequence>MKEIKADIKNKIDQVVEYFRTQNEGKAYLALIELIDILMTYYNENKEEVDIETLQGLLKAIENRDIVLIADILEYELKDKF</sequence>
<dbReference type="EMBL" id="CP034791">
    <property type="protein sequence ID" value="AZT90581.1"/>
    <property type="molecule type" value="Genomic_DNA"/>
</dbReference>